<proteinExistence type="predicted"/>
<evidence type="ECO:0000313" key="2">
    <source>
        <dbReference type="Proteomes" id="UP000054843"/>
    </source>
</evidence>
<keyword evidence="2" id="KW-1185">Reference proteome</keyword>
<name>A0A0V1LXJ1_9BILA</name>
<gene>
    <name evidence="1" type="ORF">T10_370</name>
</gene>
<comment type="caution">
    <text evidence="1">The sequence shown here is derived from an EMBL/GenBank/DDBJ whole genome shotgun (WGS) entry which is preliminary data.</text>
</comment>
<evidence type="ECO:0000313" key="1">
    <source>
        <dbReference type="EMBL" id="KRZ64237.1"/>
    </source>
</evidence>
<dbReference type="Proteomes" id="UP000054843">
    <property type="component" value="Unassembled WGS sequence"/>
</dbReference>
<reference evidence="1 2" key="1">
    <citation type="submission" date="2015-01" db="EMBL/GenBank/DDBJ databases">
        <title>Evolution of Trichinella species and genotypes.</title>
        <authorList>
            <person name="Korhonen P.K."/>
            <person name="Edoardo P."/>
            <person name="Giuseppe L.R."/>
            <person name="Gasser R.B."/>
        </authorList>
    </citation>
    <scope>NUCLEOTIDE SEQUENCE [LARGE SCALE GENOMIC DNA]</scope>
    <source>
        <strain evidence="1">ISS1980</strain>
    </source>
</reference>
<protein>
    <submittedName>
        <fullName evidence="1">Uncharacterized protein</fullName>
    </submittedName>
</protein>
<dbReference type="EMBL" id="JYDO01001325">
    <property type="protein sequence ID" value="KRZ64237.1"/>
    <property type="molecule type" value="Genomic_DNA"/>
</dbReference>
<accession>A0A0V1LXJ1</accession>
<organism evidence="1 2">
    <name type="scientific">Trichinella papuae</name>
    <dbReference type="NCBI Taxonomy" id="268474"/>
    <lineage>
        <taxon>Eukaryota</taxon>
        <taxon>Metazoa</taxon>
        <taxon>Ecdysozoa</taxon>
        <taxon>Nematoda</taxon>
        <taxon>Enoplea</taxon>
        <taxon>Dorylaimia</taxon>
        <taxon>Trichinellida</taxon>
        <taxon>Trichinellidae</taxon>
        <taxon>Trichinella</taxon>
    </lineage>
</organism>
<sequence length="42" mass="4984">MPLKRYFTEYKADYDKNDNSKRIFINASESALKIKRTMHSTA</sequence>
<dbReference type="AlphaFoldDB" id="A0A0V1LXJ1"/>